<keyword evidence="3" id="KW-1185">Reference proteome</keyword>
<gene>
    <name evidence="2" type="ORF">EYF80_061038</name>
</gene>
<reference evidence="2 3" key="1">
    <citation type="submission" date="2019-03" db="EMBL/GenBank/DDBJ databases">
        <title>First draft genome of Liparis tanakae, snailfish: a comprehensive survey of snailfish specific genes.</title>
        <authorList>
            <person name="Kim W."/>
            <person name="Song I."/>
            <person name="Jeong J.-H."/>
            <person name="Kim D."/>
            <person name="Kim S."/>
            <person name="Ryu S."/>
            <person name="Song J.Y."/>
            <person name="Lee S.K."/>
        </authorList>
    </citation>
    <scope>NUCLEOTIDE SEQUENCE [LARGE SCALE GENOMIC DNA]</scope>
    <source>
        <tissue evidence="2">Muscle</tissue>
    </source>
</reference>
<name>A0A4Z2EIX9_9TELE</name>
<dbReference type="AlphaFoldDB" id="A0A4Z2EIX9"/>
<evidence type="ECO:0000313" key="3">
    <source>
        <dbReference type="Proteomes" id="UP000314294"/>
    </source>
</evidence>
<evidence type="ECO:0000256" key="1">
    <source>
        <dbReference type="SAM" id="MobiDB-lite"/>
    </source>
</evidence>
<dbReference type="EMBL" id="SRLO01006400">
    <property type="protein sequence ID" value="TNN28816.1"/>
    <property type="molecule type" value="Genomic_DNA"/>
</dbReference>
<sequence length="86" mass="9345">MATGGGASSLSQSLLVLSPPPPDLDDLLEGVQVLLHAVVEPQVGDEAAGEHPIEPVEQRIRGRMEVDHVDREHMTCRDDSQSEHRT</sequence>
<comment type="caution">
    <text evidence="2">The sequence shown here is derived from an EMBL/GenBank/DDBJ whole genome shotgun (WGS) entry which is preliminary data.</text>
</comment>
<organism evidence="2 3">
    <name type="scientific">Liparis tanakae</name>
    <name type="common">Tanaka's snailfish</name>
    <dbReference type="NCBI Taxonomy" id="230148"/>
    <lineage>
        <taxon>Eukaryota</taxon>
        <taxon>Metazoa</taxon>
        <taxon>Chordata</taxon>
        <taxon>Craniata</taxon>
        <taxon>Vertebrata</taxon>
        <taxon>Euteleostomi</taxon>
        <taxon>Actinopterygii</taxon>
        <taxon>Neopterygii</taxon>
        <taxon>Teleostei</taxon>
        <taxon>Neoteleostei</taxon>
        <taxon>Acanthomorphata</taxon>
        <taxon>Eupercaria</taxon>
        <taxon>Perciformes</taxon>
        <taxon>Cottioidei</taxon>
        <taxon>Cottales</taxon>
        <taxon>Liparidae</taxon>
        <taxon>Liparis</taxon>
    </lineage>
</organism>
<evidence type="ECO:0000313" key="2">
    <source>
        <dbReference type="EMBL" id="TNN28816.1"/>
    </source>
</evidence>
<feature type="compositionally biased region" description="Low complexity" evidence="1">
    <location>
        <begin position="8"/>
        <end position="17"/>
    </location>
</feature>
<accession>A0A4Z2EIX9</accession>
<dbReference type="Proteomes" id="UP000314294">
    <property type="component" value="Unassembled WGS sequence"/>
</dbReference>
<proteinExistence type="predicted"/>
<protein>
    <submittedName>
        <fullName evidence="2">Uncharacterized protein</fullName>
    </submittedName>
</protein>
<feature type="region of interest" description="Disordered" evidence="1">
    <location>
        <begin position="1"/>
        <end position="20"/>
    </location>
</feature>